<feature type="non-terminal residue" evidence="4">
    <location>
        <position position="287"/>
    </location>
</feature>
<dbReference type="PROSITE" id="PS50082">
    <property type="entry name" value="WD_REPEATS_2"/>
    <property type="match status" value="2"/>
</dbReference>
<dbReference type="InterPro" id="IPR015943">
    <property type="entry name" value="WD40/YVTN_repeat-like_dom_sf"/>
</dbReference>
<dbReference type="SUPFAM" id="SSF50978">
    <property type="entry name" value="WD40 repeat-like"/>
    <property type="match status" value="1"/>
</dbReference>
<keyword evidence="1 3" id="KW-0853">WD repeat</keyword>
<accession>A0A6A0AEK1</accession>
<dbReference type="Proteomes" id="UP000485058">
    <property type="component" value="Unassembled WGS sequence"/>
</dbReference>
<reference evidence="4 5" key="1">
    <citation type="submission" date="2020-02" db="EMBL/GenBank/DDBJ databases">
        <title>Draft genome sequence of Haematococcus lacustris strain NIES-144.</title>
        <authorList>
            <person name="Morimoto D."/>
            <person name="Nakagawa S."/>
            <person name="Yoshida T."/>
            <person name="Sawayama S."/>
        </authorList>
    </citation>
    <scope>NUCLEOTIDE SEQUENCE [LARGE SCALE GENOMIC DNA]</scope>
    <source>
        <strain evidence="4 5">NIES-144</strain>
    </source>
</reference>
<keyword evidence="2" id="KW-0677">Repeat</keyword>
<dbReference type="PANTHER" id="PTHR22847:SF637">
    <property type="entry name" value="WD REPEAT DOMAIN 5B"/>
    <property type="match status" value="1"/>
</dbReference>
<dbReference type="SMART" id="SM00320">
    <property type="entry name" value="WD40"/>
    <property type="match status" value="3"/>
</dbReference>
<dbReference type="InterPro" id="IPR001680">
    <property type="entry name" value="WD40_rpt"/>
</dbReference>
<dbReference type="PROSITE" id="PS00678">
    <property type="entry name" value="WD_REPEATS_1"/>
    <property type="match status" value="1"/>
</dbReference>
<organism evidence="4 5">
    <name type="scientific">Haematococcus lacustris</name>
    <name type="common">Green alga</name>
    <name type="synonym">Haematococcus pluvialis</name>
    <dbReference type="NCBI Taxonomy" id="44745"/>
    <lineage>
        <taxon>Eukaryota</taxon>
        <taxon>Viridiplantae</taxon>
        <taxon>Chlorophyta</taxon>
        <taxon>core chlorophytes</taxon>
        <taxon>Chlorophyceae</taxon>
        <taxon>CS clade</taxon>
        <taxon>Chlamydomonadales</taxon>
        <taxon>Haematococcaceae</taxon>
        <taxon>Haematococcus</taxon>
    </lineage>
</organism>
<feature type="non-terminal residue" evidence="4">
    <location>
        <position position="1"/>
    </location>
</feature>
<proteinExistence type="predicted"/>
<evidence type="ECO:0000256" key="3">
    <source>
        <dbReference type="PROSITE-ProRule" id="PRU00221"/>
    </source>
</evidence>
<feature type="repeat" description="WD" evidence="3">
    <location>
        <begin position="14"/>
        <end position="39"/>
    </location>
</feature>
<protein>
    <submittedName>
        <fullName evidence="4">Outer row dynein assembly protein 16</fullName>
    </submittedName>
</protein>
<evidence type="ECO:0000313" key="5">
    <source>
        <dbReference type="Proteomes" id="UP000485058"/>
    </source>
</evidence>
<dbReference type="Pfam" id="PF00400">
    <property type="entry name" value="WD40"/>
    <property type="match status" value="1"/>
</dbReference>
<evidence type="ECO:0000313" key="4">
    <source>
        <dbReference type="EMBL" id="GFH30743.1"/>
    </source>
</evidence>
<evidence type="ECO:0000256" key="1">
    <source>
        <dbReference type="ARBA" id="ARBA00022574"/>
    </source>
</evidence>
<dbReference type="PRINTS" id="PR00320">
    <property type="entry name" value="GPROTEINBRPT"/>
</dbReference>
<evidence type="ECO:0000256" key="2">
    <source>
        <dbReference type="ARBA" id="ARBA00022737"/>
    </source>
</evidence>
<name>A0A6A0AEK1_HAELA</name>
<gene>
    <name evidence="4" type="ORF">HaLaN_29656</name>
</gene>
<sequence>MFMIGTITGLFCYGHHVISGSTDKTIRVWRAVEGRQQLVYPWYVQTMCFNTSGWVRSMTFDRSTAVGDRGTFYFVDDVGCTLRLEPQDAHDQEGNSLDLNLEHGELLVGDRQGTLAIFSVRSGLLLATKSLGPAAIQHISALAARGMYAVVTDTELSVWRLEHQLDYGVLRGGHTRAVISLYACAGGTGLLPDAPDFRIFSAGQDNSLRVWDPYDMQCARVLHEEQSEISAMTFYEAWNILVTGHDNGDIRLWDMDTASSHTLSHHTNSVTSLVLALVRKNEELLIS</sequence>
<dbReference type="AlphaFoldDB" id="A0A6A0AEK1"/>
<feature type="repeat" description="WD" evidence="3">
    <location>
        <begin position="222"/>
        <end position="263"/>
    </location>
</feature>
<comment type="caution">
    <text evidence="4">The sequence shown here is derived from an EMBL/GenBank/DDBJ whole genome shotgun (WGS) entry which is preliminary data.</text>
</comment>
<dbReference type="Gene3D" id="2.130.10.10">
    <property type="entry name" value="YVTN repeat-like/Quinoprotein amine dehydrogenase"/>
    <property type="match status" value="2"/>
</dbReference>
<dbReference type="InterPro" id="IPR036322">
    <property type="entry name" value="WD40_repeat_dom_sf"/>
</dbReference>
<dbReference type="EMBL" id="BLLF01005113">
    <property type="protein sequence ID" value="GFH30743.1"/>
    <property type="molecule type" value="Genomic_DNA"/>
</dbReference>
<keyword evidence="5" id="KW-1185">Reference proteome</keyword>
<dbReference type="InterPro" id="IPR020472">
    <property type="entry name" value="WD40_PAC1"/>
</dbReference>
<dbReference type="PROSITE" id="PS50294">
    <property type="entry name" value="WD_REPEATS_REGION"/>
    <property type="match status" value="1"/>
</dbReference>
<dbReference type="PANTHER" id="PTHR22847">
    <property type="entry name" value="WD40 REPEAT PROTEIN"/>
    <property type="match status" value="1"/>
</dbReference>
<dbReference type="GO" id="GO:1990234">
    <property type="term" value="C:transferase complex"/>
    <property type="evidence" value="ECO:0007669"/>
    <property type="project" value="UniProtKB-ARBA"/>
</dbReference>
<dbReference type="InterPro" id="IPR019775">
    <property type="entry name" value="WD40_repeat_CS"/>
</dbReference>